<evidence type="ECO:0000256" key="2">
    <source>
        <dbReference type="ARBA" id="ARBA00022573"/>
    </source>
</evidence>
<evidence type="ECO:0000313" key="5">
    <source>
        <dbReference type="Proteomes" id="UP000199337"/>
    </source>
</evidence>
<accession>A0A1I2N2F4</accession>
<dbReference type="PROSITE" id="PS51014">
    <property type="entry name" value="COBK_CBIJ"/>
    <property type="match status" value="1"/>
</dbReference>
<keyword evidence="2" id="KW-0169">Cobalamin biosynthesis</keyword>
<dbReference type="UniPathway" id="UPA00148"/>
<dbReference type="PANTHER" id="PTHR36925:SF1">
    <property type="entry name" value="COBALT-PRECORRIN-6A REDUCTASE"/>
    <property type="match status" value="1"/>
</dbReference>
<evidence type="ECO:0000256" key="3">
    <source>
        <dbReference type="ARBA" id="ARBA00023002"/>
    </source>
</evidence>
<dbReference type="PANTHER" id="PTHR36925">
    <property type="entry name" value="COBALT-PRECORRIN-6A REDUCTASE"/>
    <property type="match status" value="1"/>
</dbReference>
<dbReference type="NCBIfam" id="TIGR00715">
    <property type="entry name" value="precor6x_red"/>
    <property type="match status" value="1"/>
</dbReference>
<dbReference type="STRING" id="341036.SAMN05660649_00320"/>
<comment type="pathway">
    <text evidence="1">Cofactor biosynthesis; adenosylcobalamin biosynthesis.</text>
</comment>
<dbReference type="InterPro" id="IPR003723">
    <property type="entry name" value="Precorrin-6x_reduct"/>
</dbReference>
<evidence type="ECO:0000256" key="1">
    <source>
        <dbReference type="ARBA" id="ARBA00004953"/>
    </source>
</evidence>
<dbReference type="Proteomes" id="UP000199337">
    <property type="component" value="Unassembled WGS sequence"/>
</dbReference>
<organism evidence="4 5">
    <name type="scientific">Desulfotruncus arcticus DSM 17038</name>
    <dbReference type="NCBI Taxonomy" id="1121424"/>
    <lineage>
        <taxon>Bacteria</taxon>
        <taxon>Bacillati</taxon>
        <taxon>Bacillota</taxon>
        <taxon>Clostridia</taxon>
        <taxon>Eubacteriales</taxon>
        <taxon>Desulfallaceae</taxon>
        <taxon>Desulfotruncus</taxon>
    </lineage>
</organism>
<dbReference type="GO" id="GO:0009236">
    <property type="term" value="P:cobalamin biosynthetic process"/>
    <property type="evidence" value="ECO:0007669"/>
    <property type="project" value="UniProtKB-UniPathway"/>
</dbReference>
<dbReference type="EMBL" id="FOOX01000001">
    <property type="protein sequence ID" value="SFF98065.1"/>
    <property type="molecule type" value="Genomic_DNA"/>
</dbReference>
<keyword evidence="5" id="KW-1185">Reference proteome</keyword>
<sequence length="227" mass="25082">MAVTGFGRNLTEDDGASMVKGTIESIQAGWLIENGIEAVIDARHPFSLKPNDTFSRMCSELGIMYLRVGREETALDANDLIVPVISMQEAAKKAVAIGRTIFLTTGSHDLEPFLEQREKRGFRLVVRVLPEHSIIKKCQDLGIGPKDIVALHGPFSKQINKALFKMYKASVIVTKDSGKAGGTDTKINAALSLKIPIVIVKRNIQDCQPCYGWEQVIDMIKEKPIKF</sequence>
<keyword evidence="3" id="KW-0560">Oxidoreductase</keyword>
<evidence type="ECO:0000313" key="4">
    <source>
        <dbReference type="EMBL" id="SFF98065.1"/>
    </source>
</evidence>
<dbReference type="AlphaFoldDB" id="A0A1I2N2F4"/>
<protein>
    <submittedName>
        <fullName evidence="4">Precorrin-6A/cobalt-precorrin-6A reductase</fullName>
    </submittedName>
</protein>
<dbReference type="Pfam" id="PF02571">
    <property type="entry name" value="CbiJ"/>
    <property type="match status" value="1"/>
</dbReference>
<gene>
    <name evidence="4" type="ORF">SAMN05660649_00320</name>
</gene>
<proteinExistence type="predicted"/>
<dbReference type="GO" id="GO:0016994">
    <property type="term" value="F:precorrin-6A reductase activity"/>
    <property type="evidence" value="ECO:0007669"/>
    <property type="project" value="InterPro"/>
</dbReference>
<reference evidence="5" key="1">
    <citation type="submission" date="2016-10" db="EMBL/GenBank/DDBJ databases">
        <authorList>
            <person name="Varghese N."/>
            <person name="Submissions S."/>
        </authorList>
    </citation>
    <scope>NUCLEOTIDE SEQUENCE [LARGE SCALE GENOMIC DNA]</scope>
    <source>
        <strain evidence="5">DSM 17038</strain>
    </source>
</reference>
<name>A0A1I2N2F4_9FIRM</name>